<dbReference type="InterPro" id="IPR037066">
    <property type="entry name" value="Plug_dom_sf"/>
</dbReference>
<dbReference type="Proteomes" id="UP000294848">
    <property type="component" value="Unassembled WGS sequence"/>
</dbReference>
<reference evidence="15 16" key="1">
    <citation type="submission" date="2019-03" db="EMBL/GenBank/DDBJ databases">
        <title>Freshwater and sediment microbial communities from various areas in North America, analyzing microbe dynamics in response to fracking.</title>
        <authorList>
            <person name="Lamendella R."/>
        </authorList>
    </citation>
    <scope>NUCLEOTIDE SEQUENCE [LARGE SCALE GENOMIC DNA]</scope>
    <source>
        <strain evidence="15 16">114D</strain>
    </source>
</reference>
<keyword evidence="6 11" id="KW-0798">TonB box</keyword>
<evidence type="ECO:0000256" key="3">
    <source>
        <dbReference type="ARBA" id="ARBA00022452"/>
    </source>
</evidence>
<dbReference type="Pfam" id="PF13715">
    <property type="entry name" value="CarbopepD_reg_2"/>
    <property type="match status" value="1"/>
</dbReference>
<evidence type="ECO:0000256" key="8">
    <source>
        <dbReference type="ARBA" id="ARBA00023170"/>
    </source>
</evidence>
<feature type="domain" description="TonB-dependent receptor plug" evidence="14">
    <location>
        <begin position="145"/>
        <end position="223"/>
    </location>
</feature>
<feature type="domain" description="TonB-dependent receptor-like beta-barrel" evidence="13">
    <location>
        <begin position="282"/>
        <end position="746"/>
    </location>
</feature>
<evidence type="ECO:0000256" key="2">
    <source>
        <dbReference type="ARBA" id="ARBA00022448"/>
    </source>
</evidence>
<keyword evidence="7 10" id="KW-0472">Membrane</keyword>
<dbReference type="GO" id="GO:0009279">
    <property type="term" value="C:cell outer membrane"/>
    <property type="evidence" value="ECO:0007669"/>
    <property type="project" value="UniProtKB-SubCell"/>
</dbReference>
<comment type="similarity">
    <text evidence="10 11">Belongs to the TonB-dependent receptor family.</text>
</comment>
<dbReference type="Gene3D" id="2.170.130.10">
    <property type="entry name" value="TonB-dependent receptor, plug domain"/>
    <property type="match status" value="1"/>
</dbReference>
<organism evidence="15 16">
    <name type="scientific">Sunxiuqinia elliptica</name>
    <dbReference type="NCBI Taxonomy" id="655355"/>
    <lineage>
        <taxon>Bacteria</taxon>
        <taxon>Pseudomonadati</taxon>
        <taxon>Bacteroidota</taxon>
        <taxon>Bacteroidia</taxon>
        <taxon>Marinilabiliales</taxon>
        <taxon>Prolixibacteraceae</taxon>
        <taxon>Sunxiuqinia</taxon>
    </lineage>
</organism>
<evidence type="ECO:0000259" key="13">
    <source>
        <dbReference type="Pfam" id="PF00593"/>
    </source>
</evidence>
<dbReference type="PROSITE" id="PS52016">
    <property type="entry name" value="TONB_DEPENDENT_REC_3"/>
    <property type="match status" value="1"/>
</dbReference>
<evidence type="ECO:0000259" key="14">
    <source>
        <dbReference type="Pfam" id="PF07715"/>
    </source>
</evidence>
<keyword evidence="9 10" id="KW-0998">Cell outer membrane</keyword>
<comment type="subcellular location">
    <subcellularLocation>
        <location evidence="1 10">Cell outer membrane</location>
        <topology evidence="1 10">Multi-pass membrane protein</topology>
    </subcellularLocation>
</comment>
<keyword evidence="5 12" id="KW-0732">Signal</keyword>
<keyword evidence="8 15" id="KW-0675">Receptor</keyword>
<dbReference type="InterPro" id="IPR000531">
    <property type="entry name" value="Beta-barrel_TonB"/>
</dbReference>
<name>A0A4V3BYP1_9BACT</name>
<dbReference type="AlphaFoldDB" id="A0A4V3BYP1"/>
<dbReference type="Gene3D" id="2.40.170.20">
    <property type="entry name" value="TonB-dependent receptor, beta-barrel domain"/>
    <property type="match status" value="1"/>
</dbReference>
<dbReference type="OrthoDB" id="9803050at2"/>
<dbReference type="InterPro" id="IPR012910">
    <property type="entry name" value="Plug_dom"/>
</dbReference>
<keyword evidence="3 10" id="KW-1134">Transmembrane beta strand</keyword>
<comment type="caution">
    <text evidence="15">The sequence shown here is derived from an EMBL/GenBank/DDBJ whole genome shotgun (WGS) entry which is preliminary data.</text>
</comment>
<dbReference type="PANTHER" id="PTHR30069">
    <property type="entry name" value="TONB-DEPENDENT OUTER MEMBRANE RECEPTOR"/>
    <property type="match status" value="1"/>
</dbReference>
<gene>
    <name evidence="15" type="ORF">DET52_103314</name>
</gene>
<dbReference type="InterPro" id="IPR036942">
    <property type="entry name" value="Beta-barrel_TonB_sf"/>
</dbReference>
<protein>
    <submittedName>
        <fullName evidence="15">Outer membrane receptor protein involved in Fe transport</fullName>
    </submittedName>
</protein>
<keyword evidence="2 10" id="KW-0813">Transport</keyword>
<evidence type="ECO:0000256" key="6">
    <source>
        <dbReference type="ARBA" id="ARBA00023077"/>
    </source>
</evidence>
<dbReference type="PANTHER" id="PTHR30069:SF29">
    <property type="entry name" value="HEMOGLOBIN AND HEMOGLOBIN-HAPTOGLOBIN-BINDING PROTEIN 1-RELATED"/>
    <property type="match status" value="1"/>
</dbReference>
<accession>A0A4V3BYP1</accession>
<dbReference type="Pfam" id="PF07715">
    <property type="entry name" value="Plug"/>
    <property type="match status" value="1"/>
</dbReference>
<evidence type="ECO:0000256" key="12">
    <source>
        <dbReference type="SAM" id="SignalP"/>
    </source>
</evidence>
<evidence type="ECO:0000256" key="1">
    <source>
        <dbReference type="ARBA" id="ARBA00004571"/>
    </source>
</evidence>
<dbReference type="GO" id="GO:0044718">
    <property type="term" value="P:siderophore transmembrane transport"/>
    <property type="evidence" value="ECO:0007669"/>
    <property type="project" value="TreeGrafter"/>
</dbReference>
<evidence type="ECO:0000256" key="4">
    <source>
        <dbReference type="ARBA" id="ARBA00022692"/>
    </source>
</evidence>
<dbReference type="Pfam" id="PF00593">
    <property type="entry name" value="TonB_dep_Rec_b-barrel"/>
    <property type="match status" value="1"/>
</dbReference>
<dbReference type="EMBL" id="SNWI01000003">
    <property type="protein sequence ID" value="TDO03369.1"/>
    <property type="molecule type" value="Genomic_DNA"/>
</dbReference>
<evidence type="ECO:0000313" key="16">
    <source>
        <dbReference type="Proteomes" id="UP000294848"/>
    </source>
</evidence>
<dbReference type="Gene3D" id="2.60.40.1120">
    <property type="entry name" value="Carboxypeptidase-like, regulatory domain"/>
    <property type="match status" value="1"/>
</dbReference>
<evidence type="ECO:0000313" key="15">
    <source>
        <dbReference type="EMBL" id="TDO03369.1"/>
    </source>
</evidence>
<dbReference type="InterPro" id="IPR008969">
    <property type="entry name" value="CarboxyPept-like_regulatory"/>
</dbReference>
<feature type="chain" id="PRO_5020402575" evidence="12">
    <location>
        <begin position="24"/>
        <end position="782"/>
    </location>
</feature>
<evidence type="ECO:0000256" key="5">
    <source>
        <dbReference type="ARBA" id="ARBA00022729"/>
    </source>
</evidence>
<evidence type="ECO:0000256" key="11">
    <source>
        <dbReference type="RuleBase" id="RU003357"/>
    </source>
</evidence>
<evidence type="ECO:0000256" key="9">
    <source>
        <dbReference type="ARBA" id="ARBA00023237"/>
    </source>
</evidence>
<dbReference type="SUPFAM" id="SSF49464">
    <property type="entry name" value="Carboxypeptidase regulatory domain-like"/>
    <property type="match status" value="1"/>
</dbReference>
<dbReference type="RefSeq" id="WP_133464716.1">
    <property type="nucleotide sequence ID" value="NZ_SNWI01000003.1"/>
</dbReference>
<evidence type="ECO:0000256" key="7">
    <source>
        <dbReference type="ARBA" id="ARBA00023136"/>
    </source>
</evidence>
<dbReference type="InterPro" id="IPR039426">
    <property type="entry name" value="TonB-dep_rcpt-like"/>
</dbReference>
<keyword evidence="4 10" id="KW-0812">Transmembrane</keyword>
<dbReference type="GO" id="GO:0015344">
    <property type="term" value="F:siderophore uptake transmembrane transporter activity"/>
    <property type="evidence" value="ECO:0007669"/>
    <property type="project" value="TreeGrafter"/>
</dbReference>
<feature type="signal peptide" evidence="12">
    <location>
        <begin position="1"/>
        <end position="23"/>
    </location>
</feature>
<proteinExistence type="inferred from homology"/>
<evidence type="ECO:0000256" key="10">
    <source>
        <dbReference type="PROSITE-ProRule" id="PRU01360"/>
    </source>
</evidence>
<sequence length="782" mass="89665">MSNKIIFSVLFACFHLIANVVVAQQKVTISGRVQDLESGEKLPGASVFIEDLNKGAVSNRFGFYSFSVLPGQYSIEYRFVGYKPFKITIDATKDTTVVALLQSDLLLDEVTVKARHQNPNMLNSSEIGIHEVPIELIRKTPVIAGENDVLKTLQYLPGIKQSQEGTAGINVRGGSPDQNLILLDGVPVYNVNHLFGFLSVFNSDALSQVKMYKGGIPARYGGRLASVLDIGMKEGNRHRDHGVFSISPVAGRLTLEGPIKKEKASFMLSGRRTFLDLPLRLYQNATDDLQGGYFFHDFNGKANWEINEKNHVYVSAYLGKDKYFTKYKEFGDKTNYGYSWGNITSVLRWNRKISSKLFGNATAYYSHFNNLQKIKSKDRNNYLYLYSINSKLDDYSLALDFDWYPALNYSVKFGVKSSWQVFNPQVVKSRDGELNDSYSSEQKNPALTNAAYLESDFQLLKQLRINAGVRADWYHTEDNSYYYLQPRFSANYKVSPLLSVKASYTEMSQFLHLLSNSSIGMPTDLWVPSTRHIKPQQGWQASVGAYLRPNAMFDFSVEAYYKEMDHVIRFKDGVSFFDSRQENWEEEVTAGSGNAYGVEWLLKKNIGKLTGWIGYTLSWSNRKFAEINKGRAFPYRYDKRHDLSILGEYRIADDGTDSKTFTFGFTYNTGYAVSIPDIKHHGQNIITDKGDHFYLGLFDYFQNRITYSTPNNYRMPNFHHFDIGYHLNRKLSKSRSRTWSFSVYNVYNRLNPWYFYNDRKDGKLKQVSIFPIIPSVSFTYSW</sequence>
<dbReference type="SUPFAM" id="SSF56935">
    <property type="entry name" value="Porins"/>
    <property type="match status" value="1"/>
</dbReference>